<dbReference type="EMBL" id="JARAVY010000004">
    <property type="protein sequence ID" value="MDX2909749.1"/>
    <property type="molecule type" value="Genomic_DNA"/>
</dbReference>
<evidence type="ECO:0000313" key="2">
    <source>
        <dbReference type="Proteomes" id="UP001271723"/>
    </source>
</evidence>
<sequence>MIVVQRVITCWTRQSRGGGAATRRNAVPEAFPVHVPGTAEVLVQEAEAHERDGFVASHTVRTLDRLPECDPARLREPGGQDEELHWGVAGVTRKTRDAMAVRDAVAPVTRGVFLREAEGRLDVVVSPPAARSPAYGPRRLFSLEPGQRGCWWFNGRFTPDGCGCYAHRWWYEKWVVHVAYVGGTPPVDLFTRREPTHLVDDLVRLF</sequence>
<gene>
    <name evidence="1" type="ORF">PV517_13690</name>
</gene>
<dbReference type="Proteomes" id="UP001271723">
    <property type="component" value="Unassembled WGS sequence"/>
</dbReference>
<keyword evidence="2" id="KW-1185">Reference proteome</keyword>
<proteinExistence type="predicted"/>
<accession>A0ABU4L270</accession>
<comment type="caution">
    <text evidence="1">The sequence shown here is derived from an EMBL/GenBank/DDBJ whole genome shotgun (WGS) entry which is preliminary data.</text>
</comment>
<name>A0ABU4L270_9ACTN</name>
<protein>
    <submittedName>
        <fullName evidence="1">Uncharacterized protein</fullName>
    </submittedName>
</protein>
<organism evidence="1 2">
    <name type="scientific">Streptomyces griseiscabiei</name>
    <dbReference type="NCBI Taxonomy" id="2993540"/>
    <lineage>
        <taxon>Bacteria</taxon>
        <taxon>Bacillati</taxon>
        <taxon>Actinomycetota</taxon>
        <taxon>Actinomycetes</taxon>
        <taxon>Kitasatosporales</taxon>
        <taxon>Streptomycetaceae</taxon>
        <taxon>Streptomyces</taxon>
    </lineage>
</organism>
<evidence type="ECO:0000313" key="1">
    <source>
        <dbReference type="EMBL" id="MDX2909749.1"/>
    </source>
</evidence>
<dbReference type="RefSeq" id="WP_143673331.1">
    <property type="nucleotide sequence ID" value="NZ_JAGJBZ010000002.1"/>
</dbReference>
<reference evidence="1 2" key="1">
    <citation type="journal article" date="2023" name="Microb. Genom.">
        <title>Mesoterricola silvestris gen. nov., sp. nov., Mesoterricola sediminis sp. nov., Geothrix oryzae sp. nov., Geothrix edaphica sp. nov., Geothrix rubra sp. nov., and Geothrix limicola sp. nov., six novel members of Acidobacteriota isolated from soils.</title>
        <authorList>
            <person name="Weisberg A.J."/>
            <person name="Pearce E."/>
            <person name="Kramer C.G."/>
            <person name="Chang J.H."/>
            <person name="Clarke C.R."/>
        </authorList>
    </citation>
    <scope>NUCLEOTIDE SEQUENCE [LARGE SCALE GENOMIC DNA]</scope>
    <source>
        <strain evidence="1 2">NRRL_B-2795</strain>
    </source>
</reference>